<feature type="domain" description="Cytochrome c" evidence="10">
    <location>
        <begin position="185"/>
        <end position="292"/>
    </location>
</feature>
<dbReference type="RefSeq" id="WP_247199439.1">
    <property type="nucleotide sequence ID" value="NZ_JALKCG010000001.1"/>
</dbReference>
<gene>
    <name evidence="11" type="ORF">MWN33_05580</name>
</gene>
<feature type="domain" description="Cytochrome c" evidence="10">
    <location>
        <begin position="40"/>
        <end position="143"/>
    </location>
</feature>
<keyword evidence="4" id="KW-0679">Respiratory chain</keyword>
<evidence type="ECO:0000256" key="1">
    <source>
        <dbReference type="ARBA" id="ARBA00001926"/>
    </source>
</evidence>
<dbReference type="InterPro" id="IPR009056">
    <property type="entry name" value="Cyt_c-like_dom"/>
</dbReference>
<dbReference type="SUPFAM" id="SSF46626">
    <property type="entry name" value="Cytochrome c"/>
    <property type="match status" value="3"/>
</dbReference>
<dbReference type="InterPro" id="IPR036909">
    <property type="entry name" value="Cyt_c-like_dom_sf"/>
</dbReference>
<dbReference type="InterPro" id="IPR051459">
    <property type="entry name" value="Cytochrome_c-type_DH"/>
</dbReference>
<feature type="chain" id="PRO_5046230975" evidence="9">
    <location>
        <begin position="24"/>
        <end position="644"/>
    </location>
</feature>
<evidence type="ECO:0000259" key="10">
    <source>
        <dbReference type="PROSITE" id="PS51007"/>
    </source>
</evidence>
<organism evidence="11 12">
    <name type="scientific">Ancylobacter koreensis</name>
    <dbReference type="NCBI Taxonomy" id="266121"/>
    <lineage>
        <taxon>Bacteria</taxon>
        <taxon>Pseudomonadati</taxon>
        <taxon>Pseudomonadota</taxon>
        <taxon>Alphaproteobacteria</taxon>
        <taxon>Hyphomicrobiales</taxon>
        <taxon>Xanthobacteraceae</taxon>
        <taxon>Ancylobacter</taxon>
    </lineage>
</organism>
<evidence type="ECO:0000256" key="3">
    <source>
        <dbReference type="ARBA" id="ARBA00022617"/>
    </source>
</evidence>
<dbReference type="Proteomes" id="UP001202867">
    <property type="component" value="Unassembled WGS sequence"/>
</dbReference>
<evidence type="ECO:0000313" key="12">
    <source>
        <dbReference type="Proteomes" id="UP001202867"/>
    </source>
</evidence>
<dbReference type="Pfam" id="PF00034">
    <property type="entry name" value="Cytochrom_C"/>
    <property type="match status" value="1"/>
</dbReference>
<dbReference type="PROSITE" id="PS51007">
    <property type="entry name" value="CYTC"/>
    <property type="match status" value="3"/>
</dbReference>
<dbReference type="InterPro" id="IPR008168">
    <property type="entry name" value="Cyt_C_IC"/>
</dbReference>
<protein>
    <submittedName>
        <fullName evidence="11">Cytochrome c</fullName>
    </submittedName>
</protein>
<dbReference type="PANTHER" id="PTHR35008:SF8">
    <property type="entry name" value="ALCOHOL DEHYDROGENASE CYTOCHROME C SUBUNIT"/>
    <property type="match status" value="1"/>
</dbReference>
<evidence type="ECO:0000256" key="4">
    <source>
        <dbReference type="ARBA" id="ARBA00022660"/>
    </source>
</evidence>
<evidence type="ECO:0000256" key="9">
    <source>
        <dbReference type="SAM" id="SignalP"/>
    </source>
</evidence>
<dbReference type="PANTHER" id="PTHR35008">
    <property type="entry name" value="BLL4482 PROTEIN-RELATED"/>
    <property type="match status" value="1"/>
</dbReference>
<keyword evidence="7 8" id="KW-0408">Iron</keyword>
<feature type="signal peptide" evidence="9">
    <location>
        <begin position="1"/>
        <end position="23"/>
    </location>
</feature>
<feature type="domain" description="Cytochrome c" evidence="10">
    <location>
        <begin position="309"/>
        <end position="394"/>
    </location>
</feature>
<keyword evidence="2" id="KW-0813">Transport</keyword>
<keyword evidence="3 8" id="KW-0349">Heme</keyword>
<dbReference type="PRINTS" id="PR00605">
    <property type="entry name" value="CYTCHROMECIC"/>
</dbReference>
<reference evidence="12" key="1">
    <citation type="submission" date="2023-07" db="EMBL/GenBank/DDBJ databases">
        <title>Ancylobacter moscoviensis sp. nov., facultatively methylotrophic bacteria from activated sludge and the reclassification of Starkeya novella (Starkey 1934) Kelly et al. 2000 as Ancylobacter novellus comb. nov., Starkeya koreensis Im et al. 2006 as Ancylobacter koreensis comb.nov., Angulomicrobium tetraedrale Vasil'eva et al. 1986 as Ancylobacter tetraedralis comb. nov., Angulomicrobium amanitiforme Fritz et al. 2004 as Ancylobacter amanitiformis comb. nov. and Methylorhabdus multivorans Doronina et al. 1996 as Ancylobacter multivorans comb. nov. and emended description of the genus Ancylobacter.</title>
        <authorList>
            <person name="Doronina N."/>
            <person name="Chemodurova A."/>
            <person name="Grouzdev D."/>
            <person name="Koziaeva V."/>
            <person name="Shi W."/>
            <person name="Wu L."/>
            <person name="Kaparullina E."/>
        </authorList>
    </citation>
    <scope>NUCLEOTIDE SEQUENCE [LARGE SCALE GENOMIC DNA]</scope>
    <source>
        <strain evidence="12">Jip08</strain>
    </source>
</reference>
<evidence type="ECO:0000256" key="8">
    <source>
        <dbReference type="PROSITE-ProRule" id="PRU00433"/>
    </source>
</evidence>
<proteinExistence type="predicted"/>
<evidence type="ECO:0000313" key="11">
    <source>
        <dbReference type="EMBL" id="MCK0207501.1"/>
    </source>
</evidence>
<evidence type="ECO:0000256" key="6">
    <source>
        <dbReference type="ARBA" id="ARBA00022982"/>
    </source>
</evidence>
<accession>A0ABT0DJQ2</accession>
<dbReference type="EMBL" id="JALKCG010000001">
    <property type="protein sequence ID" value="MCK0207501.1"/>
    <property type="molecule type" value="Genomic_DNA"/>
</dbReference>
<keyword evidence="12" id="KW-1185">Reference proteome</keyword>
<name>A0ABT0DJQ2_9HYPH</name>
<dbReference type="Gene3D" id="1.10.760.10">
    <property type="entry name" value="Cytochrome c-like domain"/>
    <property type="match status" value="3"/>
</dbReference>
<keyword evidence="9" id="KW-0732">Signal</keyword>
<evidence type="ECO:0000256" key="5">
    <source>
        <dbReference type="ARBA" id="ARBA00022723"/>
    </source>
</evidence>
<evidence type="ECO:0000256" key="2">
    <source>
        <dbReference type="ARBA" id="ARBA00022448"/>
    </source>
</evidence>
<comment type="cofactor">
    <cofactor evidence="1">
        <name>heme c</name>
        <dbReference type="ChEBI" id="CHEBI:61717"/>
    </cofactor>
</comment>
<keyword evidence="6" id="KW-0249">Electron transport</keyword>
<evidence type="ECO:0000256" key="7">
    <source>
        <dbReference type="ARBA" id="ARBA00023004"/>
    </source>
</evidence>
<comment type="caution">
    <text evidence="11">The sequence shown here is derived from an EMBL/GenBank/DDBJ whole genome shotgun (WGS) entry which is preliminary data.</text>
</comment>
<sequence>MSRGWKPGLALALGLAFGLAASALGPAAAQAPAPEPDDAALVARGEYLARAADCMPCHTGDPKKPYAGGLALNTPFGAIYSVNITSDQTTGIGSWSFEDFRRAVHDGIRKDGAYLYPAMPFDAYAGITGDDLKALWAYVRRIPAVESPNRENGLSFPFDVRLGMLAWRELFFHPQTFTPAAGKSEAWNRGAYLVEAVGHCSDCHSPRNVMGAIKGKAMFTGAEIDGFYAPDIASAALAKNWTQDTLAQFLKTGSAPGKTTVFGPMAEVVHDSLAYLTDADITSITTYLLDSPPPPDAPAPQKASALPADVYARTARLFVDNCAACHQAQGTGLLGAIPPLAHNPAVTAAEPYNVVAVVLQGLKADARFGAMPSFAGRLSDPQIADLANYVRTSWGNAAAPNATPAMVATWRQTMSVPDYGTQAASAFDCAEVGGAPGAAGPDPKAVAALSAAIAGGNRDLSSLVASYQGAAPDAAPAQVVDALMAAYCPVVAAGGGEAYQKYARLRAFTLQAAADVSFRTQPNLPDVPVVWASPAGKSLVAHQPRSLAGPLTCPAATGVPSDLTSAAARLLGSPALPVPDGKGSDLARALAAQEPKTRLADVANALILSYCGLVAAGPGLEEAQQHAYVEGFGQQVIQTLQVQP</sequence>
<keyword evidence="5 8" id="KW-0479">Metal-binding</keyword>